<dbReference type="RefSeq" id="WP_378388504.1">
    <property type="nucleotide sequence ID" value="NZ_JBHLWM010000005.1"/>
</dbReference>
<proteinExistence type="predicted"/>
<evidence type="ECO:0008006" key="3">
    <source>
        <dbReference type="Google" id="ProtNLM"/>
    </source>
</evidence>
<evidence type="ECO:0000313" key="1">
    <source>
        <dbReference type="EMBL" id="MFC0241501.1"/>
    </source>
</evidence>
<comment type="caution">
    <text evidence="1">The sequence shown here is derived from an EMBL/GenBank/DDBJ whole genome shotgun (WGS) entry which is preliminary data.</text>
</comment>
<reference evidence="1 2" key="1">
    <citation type="submission" date="2024-09" db="EMBL/GenBank/DDBJ databases">
        <authorList>
            <person name="Sun Q."/>
            <person name="Mori K."/>
        </authorList>
    </citation>
    <scope>NUCLEOTIDE SEQUENCE [LARGE SCALE GENOMIC DNA]</scope>
    <source>
        <strain evidence="1 2">KCTC 23279</strain>
    </source>
</reference>
<accession>A0ABV6ETE2</accession>
<organism evidence="1 2">
    <name type="scientific">Rhodopseudomonas telluris</name>
    <dbReference type="NCBI Taxonomy" id="644215"/>
    <lineage>
        <taxon>Bacteria</taxon>
        <taxon>Pseudomonadati</taxon>
        <taxon>Pseudomonadota</taxon>
        <taxon>Alphaproteobacteria</taxon>
        <taxon>Hyphomicrobiales</taxon>
        <taxon>Nitrobacteraceae</taxon>
        <taxon>Rhodopseudomonas</taxon>
    </lineage>
</organism>
<gene>
    <name evidence="1" type="ORF">ACFFJ6_13530</name>
</gene>
<dbReference type="Proteomes" id="UP001589775">
    <property type="component" value="Unassembled WGS sequence"/>
</dbReference>
<sequence length="272" mass="31093">MAIEIHRVIFEKKQLADIPKDERSLLLLMGHATNELNVLSKFILMMRKDKPPTQVEDFTEGGQVFIIMRTLIGKLHEAWELFKARAQSNKAISEKHLTKLDEEAARALKTLNDYFGKKNAVTEIRNKVAFHYKDKDGLMEENFQRLPETEPWEFYLSKTHGNTFYYACEMVATGSALSLAGKMDEKEQDGLAGDIKAFSELSNAVLEVSKHITTLFSWLISDIVAAHAPEPKVITETLEDGPKLSEFALPYFFDEDEEDWTKQFQQNAENAK</sequence>
<dbReference type="EMBL" id="JBHLWM010000005">
    <property type="protein sequence ID" value="MFC0241501.1"/>
    <property type="molecule type" value="Genomic_DNA"/>
</dbReference>
<name>A0ABV6ETE2_9BRAD</name>
<protein>
    <recommendedName>
        <fullName evidence="3">HEPN AbiU2-like domain-containing protein</fullName>
    </recommendedName>
</protein>
<keyword evidence="2" id="KW-1185">Reference proteome</keyword>
<evidence type="ECO:0000313" key="2">
    <source>
        <dbReference type="Proteomes" id="UP001589775"/>
    </source>
</evidence>